<dbReference type="Gene3D" id="1.20.1740.10">
    <property type="entry name" value="Amino acid/polyamine transporter I"/>
    <property type="match status" value="1"/>
</dbReference>
<keyword evidence="8" id="KW-1185">Reference proteome</keyword>
<name>Q6CN78_KLULA</name>
<keyword evidence="4 6" id="KW-1133">Transmembrane helix</keyword>
<feature type="transmembrane region" description="Helical" evidence="6">
    <location>
        <begin position="75"/>
        <end position="99"/>
    </location>
</feature>
<evidence type="ECO:0000313" key="7">
    <source>
        <dbReference type="EMBL" id="CAG99698.1"/>
    </source>
</evidence>
<evidence type="ECO:0000313" key="8">
    <source>
        <dbReference type="Proteomes" id="UP000000598"/>
    </source>
</evidence>
<feature type="transmembrane region" description="Helical" evidence="6">
    <location>
        <begin position="361"/>
        <end position="384"/>
    </location>
</feature>
<evidence type="ECO:0000256" key="4">
    <source>
        <dbReference type="ARBA" id="ARBA00022989"/>
    </source>
</evidence>
<feature type="transmembrane region" description="Helical" evidence="6">
    <location>
        <begin position="482"/>
        <end position="500"/>
    </location>
</feature>
<dbReference type="GO" id="GO:0016020">
    <property type="term" value="C:membrane"/>
    <property type="evidence" value="ECO:0007669"/>
    <property type="project" value="UniProtKB-SubCell"/>
</dbReference>
<gene>
    <name evidence="7" type="ORF">KLLA0_E14675g</name>
</gene>
<dbReference type="PANTHER" id="PTHR45649">
    <property type="entry name" value="AMINO-ACID PERMEASE BAT1"/>
    <property type="match status" value="1"/>
</dbReference>
<sequence>MSDSVSSLSDKNNFVITSQEVKNRVDVVTSLRTITSRRVGDVNYINAKTAHDDTELLAEIGYKQELQRHFSKTQVFGVAFSIMGLLPSIASILGVALPGGSVSLVWGWAISGAFVLANGLAMSELASAIPTSGGLYYYTHYYAPPKVKNFLSFIVGNCNSLALISCLCSINYGLAGEILSIVVVGSNGNFNITNANTYGVYAACIIATAVVTSVATTAVSRLQTFSIVSNLLLICIFFVVLPVGVARSKDMEFNDAAYIFGDFENLSDWNNGWQFMLAGFQPLIWVIGGFDSCLHMSEEAKNATASVPFGIIGSISVCWFLGFFICIVIAACSSQDVAALVNTKFHQPLAQVLFDALGKKWTIAIMTLIAFCQFLMAASSLTAISRQIWAFARDDGLPFSSWIKVVNVKLSSPLRATWVGAGVALAIGCLCLIGPVASSALFSLYISANYFSWMLPNLLRMTYGKDVFTPGAFFMGKYLSPVVNWISIIFELFMILLVFFPTEQHGITPDTMNYSVVFIGAVWFLATIYYFIYKHKFYKGPKSNLTDEEYEENVGQDVLDAILSKSQDWDKTE</sequence>
<proteinExistence type="predicted"/>
<evidence type="ECO:0000256" key="5">
    <source>
        <dbReference type="ARBA" id="ARBA00023136"/>
    </source>
</evidence>
<dbReference type="RefSeq" id="XP_454611.1">
    <property type="nucleotide sequence ID" value="XM_454611.1"/>
</dbReference>
<dbReference type="eggNOG" id="KOG1289">
    <property type="taxonomic scope" value="Eukaryota"/>
</dbReference>
<feature type="transmembrane region" description="Helical" evidence="6">
    <location>
        <begin position="227"/>
        <end position="245"/>
    </location>
</feature>
<dbReference type="HOGENOM" id="CLU_004495_0_3_1"/>
<dbReference type="InParanoid" id="Q6CN78"/>
<dbReference type="KEGG" id="kla:KLLA0_E14675g"/>
<dbReference type="Pfam" id="PF13520">
    <property type="entry name" value="AA_permease_2"/>
    <property type="match status" value="1"/>
</dbReference>
<dbReference type="OMA" id="TFHERYN"/>
<evidence type="ECO:0000256" key="2">
    <source>
        <dbReference type="ARBA" id="ARBA00022448"/>
    </source>
</evidence>
<accession>Q6CN78</accession>
<dbReference type="AlphaFoldDB" id="Q6CN78"/>
<dbReference type="STRING" id="284590.Q6CN78"/>
<dbReference type="EMBL" id="CR382125">
    <property type="protein sequence ID" value="CAG99698.1"/>
    <property type="molecule type" value="Genomic_DNA"/>
</dbReference>
<reference evidence="7 8" key="1">
    <citation type="journal article" date="2004" name="Nature">
        <title>Genome evolution in yeasts.</title>
        <authorList>
            <consortium name="Genolevures"/>
            <person name="Dujon B."/>
            <person name="Sherman D."/>
            <person name="Fischer G."/>
            <person name="Durrens P."/>
            <person name="Casaregola S."/>
            <person name="Lafontaine I."/>
            <person name="de Montigny J."/>
            <person name="Marck C."/>
            <person name="Neuveglise C."/>
            <person name="Talla E."/>
            <person name="Goffard N."/>
            <person name="Frangeul L."/>
            <person name="Aigle M."/>
            <person name="Anthouard V."/>
            <person name="Babour A."/>
            <person name="Barbe V."/>
            <person name="Barnay S."/>
            <person name="Blanchin S."/>
            <person name="Beckerich J.M."/>
            <person name="Beyne E."/>
            <person name="Bleykasten C."/>
            <person name="Boisrame A."/>
            <person name="Boyer J."/>
            <person name="Cattolico L."/>
            <person name="Confanioleri F."/>
            <person name="de Daruvar A."/>
            <person name="Despons L."/>
            <person name="Fabre E."/>
            <person name="Fairhead C."/>
            <person name="Ferry-Dumazet H."/>
            <person name="Groppi A."/>
            <person name="Hantraye F."/>
            <person name="Hennequin C."/>
            <person name="Jauniaux N."/>
            <person name="Joyet P."/>
            <person name="Kachouri R."/>
            <person name="Kerrest A."/>
            <person name="Koszul R."/>
            <person name="Lemaire M."/>
            <person name="Lesur I."/>
            <person name="Ma L."/>
            <person name="Muller H."/>
            <person name="Nicaud J.M."/>
            <person name="Nikolski M."/>
            <person name="Oztas S."/>
            <person name="Ozier-Kalogeropoulos O."/>
            <person name="Pellenz S."/>
            <person name="Potier S."/>
            <person name="Richard G.F."/>
            <person name="Straub M.L."/>
            <person name="Suleau A."/>
            <person name="Swennene D."/>
            <person name="Tekaia F."/>
            <person name="Wesolowski-Louvel M."/>
            <person name="Westhof E."/>
            <person name="Wirth B."/>
            <person name="Zeniou-Meyer M."/>
            <person name="Zivanovic I."/>
            <person name="Bolotin-Fukuhara M."/>
            <person name="Thierry A."/>
            <person name="Bouchier C."/>
            <person name="Caudron B."/>
            <person name="Scarpelli C."/>
            <person name="Gaillardin C."/>
            <person name="Weissenbach J."/>
            <person name="Wincker P."/>
            <person name="Souciet J.L."/>
        </authorList>
    </citation>
    <scope>NUCLEOTIDE SEQUENCE [LARGE SCALE GENOMIC DNA]</scope>
    <source>
        <strain evidence="8">ATCC 8585 / CBS 2359 / DSM 70799 / NBRC 1267 / NRRL Y-1140 / WM37</strain>
    </source>
</reference>
<dbReference type="PANTHER" id="PTHR45649:SF6">
    <property type="entry name" value="GABA-SPECIFIC PERMEASE"/>
    <property type="match status" value="1"/>
</dbReference>
<dbReference type="Proteomes" id="UP000000598">
    <property type="component" value="Chromosome E"/>
</dbReference>
<keyword evidence="5 6" id="KW-0472">Membrane</keyword>
<feature type="transmembrane region" description="Helical" evidence="6">
    <location>
        <begin position="306"/>
        <end position="331"/>
    </location>
</feature>
<evidence type="ECO:0000256" key="3">
    <source>
        <dbReference type="ARBA" id="ARBA00022692"/>
    </source>
</evidence>
<evidence type="ECO:0000256" key="1">
    <source>
        <dbReference type="ARBA" id="ARBA00004141"/>
    </source>
</evidence>
<feature type="transmembrane region" description="Helical" evidence="6">
    <location>
        <begin position="512"/>
        <end position="532"/>
    </location>
</feature>
<keyword evidence="3 6" id="KW-0812">Transmembrane</keyword>
<evidence type="ECO:0000256" key="6">
    <source>
        <dbReference type="SAM" id="Phobius"/>
    </source>
</evidence>
<dbReference type="PIRSF" id="PIRSF006060">
    <property type="entry name" value="AA_transporter"/>
    <property type="match status" value="1"/>
</dbReference>
<dbReference type="InterPro" id="IPR002293">
    <property type="entry name" value="AA/rel_permease1"/>
</dbReference>
<keyword evidence="2" id="KW-0813">Transport</keyword>
<protein>
    <submittedName>
        <fullName evidence="7">KLLA0E14675p</fullName>
    </submittedName>
</protein>
<dbReference type="GeneID" id="2893715"/>
<dbReference type="PaxDb" id="284590-Q6CN78"/>
<dbReference type="FunCoup" id="Q6CN78">
    <property type="interactions" value="200"/>
</dbReference>
<dbReference type="GO" id="GO:0022857">
    <property type="term" value="F:transmembrane transporter activity"/>
    <property type="evidence" value="ECO:0007669"/>
    <property type="project" value="InterPro"/>
</dbReference>
<feature type="transmembrane region" description="Helical" evidence="6">
    <location>
        <begin position="442"/>
        <end position="461"/>
    </location>
</feature>
<feature type="transmembrane region" description="Helical" evidence="6">
    <location>
        <begin position="105"/>
        <end position="138"/>
    </location>
</feature>
<feature type="transmembrane region" description="Helical" evidence="6">
    <location>
        <begin position="416"/>
        <end position="436"/>
    </location>
</feature>
<organism evidence="7 8">
    <name type="scientific">Kluyveromyces lactis (strain ATCC 8585 / CBS 2359 / DSM 70799 / NBRC 1267 / NRRL Y-1140 / WM37)</name>
    <name type="common">Yeast</name>
    <name type="synonym">Candida sphaerica</name>
    <dbReference type="NCBI Taxonomy" id="284590"/>
    <lineage>
        <taxon>Eukaryota</taxon>
        <taxon>Fungi</taxon>
        <taxon>Dikarya</taxon>
        <taxon>Ascomycota</taxon>
        <taxon>Saccharomycotina</taxon>
        <taxon>Saccharomycetes</taxon>
        <taxon>Saccharomycetales</taxon>
        <taxon>Saccharomycetaceae</taxon>
        <taxon>Kluyveromyces</taxon>
    </lineage>
</organism>
<feature type="transmembrane region" description="Helical" evidence="6">
    <location>
        <begin position="195"/>
        <end position="215"/>
    </location>
</feature>
<feature type="transmembrane region" description="Helical" evidence="6">
    <location>
        <begin position="150"/>
        <end position="175"/>
    </location>
</feature>
<comment type="subcellular location">
    <subcellularLocation>
        <location evidence="1">Membrane</location>
        <topology evidence="1">Multi-pass membrane protein</topology>
    </subcellularLocation>
</comment>